<comment type="caution">
    <text evidence="3">The sequence shown here is derived from an EMBL/GenBank/DDBJ whole genome shotgun (WGS) entry which is preliminary data.</text>
</comment>
<protein>
    <submittedName>
        <fullName evidence="3">UPF0716 protein FxsA</fullName>
    </submittedName>
</protein>
<dbReference type="RefSeq" id="WP_116026017.1">
    <property type="nucleotide sequence ID" value="NZ_QTTT01000001.1"/>
</dbReference>
<dbReference type="PANTHER" id="PTHR35335">
    <property type="entry name" value="UPF0716 PROTEIN FXSA"/>
    <property type="match status" value="1"/>
</dbReference>
<dbReference type="EMBL" id="QTTT01000001">
    <property type="protein sequence ID" value="REF00916.1"/>
    <property type="molecule type" value="Genomic_DNA"/>
</dbReference>
<dbReference type="PANTHER" id="PTHR35335:SF1">
    <property type="entry name" value="UPF0716 PROTEIN FXSA"/>
    <property type="match status" value="1"/>
</dbReference>
<feature type="region of interest" description="Disordered" evidence="1">
    <location>
        <begin position="152"/>
        <end position="182"/>
    </location>
</feature>
<keyword evidence="2" id="KW-0472">Membrane</keyword>
<dbReference type="AlphaFoldDB" id="A0A3D9T6P2"/>
<gene>
    <name evidence="3" type="ORF">DFJ69_6513</name>
</gene>
<dbReference type="OrthoDB" id="9792788at2"/>
<proteinExistence type="predicted"/>
<feature type="compositionally biased region" description="Low complexity" evidence="1">
    <location>
        <begin position="152"/>
        <end position="168"/>
    </location>
</feature>
<feature type="transmembrane region" description="Helical" evidence="2">
    <location>
        <begin position="77"/>
        <end position="102"/>
    </location>
</feature>
<keyword evidence="2" id="KW-0812">Transmembrane</keyword>
<dbReference type="InterPro" id="IPR007313">
    <property type="entry name" value="FxsA"/>
</dbReference>
<dbReference type="NCBIfam" id="NF008528">
    <property type="entry name" value="PRK11463.1-2"/>
    <property type="match status" value="1"/>
</dbReference>
<evidence type="ECO:0000313" key="4">
    <source>
        <dbReference type="Proteomes" id="UP000256661"/>
    </source>
</evidence>
<evidence type="ECO:0000256" key="2">
    <source>
        <dbReference type="SAM" id="Phobius"/>
    </source>
</evidence>
<sequence>MLPLLMFLTFLLMPVLEIYVIIQVGALIGGWQTAALLLAESLLGAWIVRREGRRAWRTLRETFGRGGMPDRELADAALVLAGGVLLLTPGFVTDVVGFAFVLPFTRPLVRRALTRYAARRVRVAEHRLAEQGLSGMFPPGMDFGAASAFGAGTAPTGGPPKAGAANGSVIRGEVVREDRPET</sequence>
<keyword evidence="4" id="KW-1185">Reference proteome</keyword>
<organism evidence="3 4">
    <name type="scientific">Thermomonospora umbrina</name>
    <dbReference type="NCBI Taxonomy" id="111806"/>
    <lineage>
        <taxon>Bacteria</taxon>
        <taxon>Bacillati</taxon>
        <taxon>Actinomycetota</taxon>
        <taxon>Actinomycetes</taxon>
        <taxon>Streptosporangiales</taxon>
        <taxon>Thermomonosporaceae</taxon>
        <taxon>Thermomonospora</taxon>
    </lineage>
</organism>
<dbReference type="GO" id="GO:0016020">
    <property type="term" value="C:membrane"/>
    <property type="evidence" value="ECO:0007669"/>
    <property type="project" value="InterPro"/>
</dbReference>
<feature type="compositionally biased region" description="Basic and acidic residues" evidence="1">
    <location>
        <begin position="173"/>
        <end position="182"/>
    </location>
</feature>
<keyword evidence="2" id="KW-1133">Transmembrane helix</keyword>
<dbReference type="Pfam" id="PF04186">
    <property type="entry name" value="FxsA"/>
    <property type="match status" value="1"/>
</dbReference>
<accession>A0A3D9T6P2</accession>
<name>A0A3D9T6P2_9ACTN</name>
<reference evidence="3 4" key="1">
    <citation type="submission" date="2018-08" db="EMBL/GenBank/DDBJ databases">
        <title>Sequencing the genomes of 1000 actinobacteria strains.</title>
        <authorList>
            <person name="Klenk H.-P."/>
        </authorList>
    </citation>
    <scope>NUCLEOTIDE SEQUENCE [LARGE SCALE GENOMIC DNA]</scope>
    <source>
        <strain evidence="3 4">DSM 43927</strain>
    </source>
</reference>
<dbReference type="Proteomes" id="UP000256661">
    <property type="component" value="Unassembled WGS sequence"/>
</dbReference>
<evidence type="ECO:0000313" key="3">
    <source>
        <dbReference type="EMBL" id="REF00916.1"/>
    </source>
</evidence>
<evidence type="ECO:0000256" key="1">
    <source>
        <dbReference type="SAM" id="MobiDB-lite"/>
    </source>
</evidence>